<accession>A0A1D9PN46</accession>
<name>A0A1D9PN46_BACVE</name>
<reference evidence="2" key="2">
    <citation type="journal article" date="2020" name="Genomics">
        <title>Complete genome sequence of Bacillus velezensis NST6 and comparison with the species belonging to operational group B. amyloliquefaciens.</title>
        <authorList>
            <person name="Choi J."/>
            <person name="Nam J."/>
            <person name="Seo M.H."/>
        </authorList>
    </citation>
    <scope>NUCLEOTIDE SEQUENCE</scope>
    <source>
        <strain evidence="2">NST6</strain>
    </source>
</reference>
<evidence type="ECO:0000313" key="1">
    <source>
        <dbReference type="EMBL" id="AWX73545.1"/>
    </source>
</evidence>
<organism evidence="2 4">
    <name type="scientific">Bacillus velezensis</name>
    <dbReference type="NCBI Taxonomy" id="492670"/>
    <lineage>
        <taxon>Bacteria</taxon>
        <taxon>Bacillati</taxon>
        <taxon>Bacillota</taxon>
        <taxon>Bacilli</taxon>
        <taxon>Bacillales</taxon>
        <taxon>Bacillaceae</taxon>
        <taxon>Bacillus</taxon>
        <taxon>Bacillus amyloliquefaciens group</taxon>
    </lineage>
</organism>
<dbReference type="STRING" id="1155777.BANAU_3074"/>
<reference evidence="1 3" key="1">
    <citation type="submission" date="2018-06" db="EMBL/GenBank/DDBJ databases">
        <title>Complete Genome Sequence of Bacillus velezensis DSYZ, a Plant Growth-Promoting Rhizobacterium with Antifungal Activity.</title>
        <authorList>
            <person name="Du B."/>
            <person name="Ding Y."/>
            <person name="Liu K."/>
            <person name="Yao L."/>
            <person name="Wang C."/>
            <person name="Li H."/>
            <person name="Liu H."/>
        </authorList>
    </citation>
    <scope>NUCLEOTIDE SEQUENCE [LARGE SCALE GENOMIC DNA]</scope>
    <source>
        <strain evidence="1 3">DSYZ</strain>
    </source>
</reference>
<sequence>MKIRKANITVQSGMIGDVYLHENKKEQHTLVAVPELEWSTIISYEEEKKALAQRLLQSFSKLIEEEPAGELAGKISHWVAEM</sequence>
<dbReference type="EMBL" id="CP030150">
    <property type="protein sequence ID" value="AWX73545.1"/>
    <property type="molecule type" value="Genomic_DNA"/>
</dbReference>
<gene>
    <name evidence="2" type="ORF">BACVE_002624</name>
    <name evidence="1" type="ORF">BVDSYZ_16625</name>
</gene>
<dbReference type="AlphaFoldDB" id="A0A1D9PN46"/>
<evidence type="ECO:0000313" key="3">
    <source>
        <dbReference type="Proteomes" id="UP000250069"/>
    </source>
</evidence>
<evidence type="ECO:0000313" key="2">
    <source>
        <dbReference type="EMBL" id="QOY27611.1"/>
    </source>
</evidence>
<dbReference type="Pfam" id="PF14166">
    <property type="entry name" value="YueH"/>
    <property type="match status" value="1"/>
</dbReference>
<dbReference type="Proteomes" id="UP000250069">
    <property type="component" value="Chromosome"/>
</dbReference>
<reference evidence="4" key="3">
    <citation type="submission" date="2020-10" db="EMBL/GenBank/DDBJ databases">
        <title>Complete genome sequence of Bacillus velezensis NST6.</title>
        <authorList>
            <person name="Choi J."/>
        </authorList>
    </citation>
    <scope>NUCLEOTIDE SEQUENCE [LARGE SCALE GENOMIC DNA]</scope>
    <source>
        <strain evidence="4">NST6</strain>
    </source>
</reference>
<protein>
    <recommendedName>
        <fullName evidence="5">YueH family protein</fullName>
    </recommendedName>
</protein>
<evidence type="ECO:0000313" key="4">
    <source>
        <dbReference type="Proteomes" id="UP000587477"/>
    </source>
</evidence>
<accession>A0A2D3DST7</accession>
<dbReference type="GeneID" id="93082030"/>
<dbReference type="EMBL" id="CP063687">
    <property type="protein sequence ID" value="QOY27611.1"/>
    <property type="molecule type" value="Genomic_DNA"/>
</dbReference>
<dbReference type="RefSeq" id="WP_003152028.1">
    <property type="nucleotide sequence ID" value="NZ_AP024501.1"/>
</dbReference>
<dbReference type="OMA" id="GDVYLHE"/>
<proteinExistence type="predicted"/>
<dbReference type="InterPro" id="IPR020260">
    <property type="entry name" value="Uncharacterised_YueH"/>
</dbReference>
<dbReference type="Proteomes" id="UP000587477">
    <property type="component" value="Chromosome"/>
</dbReference>
<evidence type="ECO:0008006" key="5">
    <source>
        <dbReference type="Google" id="ProtNLM"/>
    </source>
</evidence>